<evidence type="ECO:0000313" key="1">
    <source>
        <dbReference type="EMBL" id="GGF25581.1"/>
    </source>
</evidence>
<evidence type="ECO:0000313" key="2">
    <source>
        <dbReference type="Proteomes" id="UP000632273"/>
    </source>
</evidence>
<proteinExistence type="predicted"/>
<reference evidence="2" key="1">
    <citation type="journal article" date="2019" name="Int. J. Syst. Evol. Microbiol.">
        <title>The Global Catalogue of Microorganisms (GCM) 10K type strain sequencing project: providing services to taxonomists for standard genome sequencing and annotation.</title>
        <authorList>
            <consortium name="The Broad Institute Genomics Platform"/>
            <consortium name="The Broad Institute Genome Sequencing Center for Infectious Disease"/>
            <person name="Wu L."/>
            <person name="Ma J."/>
        </authorList>
    </citation>
    <scope>NUCLEOTIDE SEQUENCE [LARGE SCALE GENOMIC DNA]</scope>
    <source>
        <strain evidence="2">CGMCC 1.15197</strain>
    </source>
</reference>
<comment type="caution">
    <text evidence="1">The sequence shown here is derived from an EMBL/GenBank/DDBJ whole genome shotgun (WGS) entry which is preliminary data.</text>
</comment>
<gene>
    <name evidence="1" type="ORF">GCM10011383_41440</name>
</gene>
<keyword evidence="2" id="KW-1185">Reference proteome</keyword>
<protein>
    <submittedName>
        <fullName evidence="1">Uncharacterized protein</fullName>
    </submittedName>
</protein>
<dbReference type="Proteomes" id="UP000632273">
    <property type="component" value="Unassembled WGS sequence"/>
</dbReference>
<accession>A0ABQ1US84</accession>
<organism evidence="1 2">
    <name type="scientific">Hymenobacter cavernae</name>
    <dbReference type="NCBI Taxonomy" id="2044852"/>
    <lineage>
        <taxon>Bacteria</taxon>
        <taxon>Pseudomonadati</taxon>
        <taxon>Bacteroidota</taxon>
        <taxon>Cytophagia</taxon>
        <taxon>Cytophagales</taxon>
        <taxon>Hymenobacteraceae</taxon>
        <taxon>Hymenobacter</taxon>
    </lineage>
</organism>
<name>A0ABQ1US84_9BACT</name>
<dbReference type="EMBL" id="BMHT01000009">
    <property type="protein sequence ID" value="GGF25581.1"/>
    <property type="molecule type" value="Genomic_DNA"/>
</dbReference>
<dbReference type="RefSeq" id="WP_188815970.1">
    <property type="nucleotide sequence ID" value="NZ_BMHT01000009.1"/>
</dbReference>
<sequence>MQPIEQQDVELVEKENIPTLHFPYDDVLPDPEAQKLRRSEAERATSLGNAYHNKVIIYFQTDDGATKCVNTSVWATHEEYITLKSGITIPLRAILGFTF</sequence>